<name>A0A1G8QLJ9_9MICC</name>
<organism evidence="3 4">
    <name type="scientific">Arthrobacter cupressi</name>
    <dbReference type="NCBI Taxonomy" id="1045773"/>
    <lineage>
        <taxon>Bacteria</taxon>
        <taxon>Bacillati</taxon>
        <taxon>Actinomycetota</taxon>
        <taxon>Actinomycetes</taxon>
        <taxon>Micrococcales</taxon>
        <taxon>Micrococcaceae</taxon>
        <taxon>Arthrobacter</taxon>
    </lineage>
</organism>
<proteinExistence type="predicted"/>
<dbReference type="STRING" id="1045773.SAMN05216555_106221"/>
<evidence type="ECO:0000256" key="2">
    <source>
        <dbReference type="SAM" id="SignalP"/>
    </source>
</evidence>
<feature type="chain" id="PRO_5044208545" evidence="2">
    <location>
        <begin position="31"/>
        <end position="248"/>
    </location>
</feature>
<dbReference type="Proteomes" id="UP000182130">
    <property type="component" value="Unassembled WGS sequence"/>
</dbReference>
<protein>
    <submittedName>
        <fullName evidence="3">Uncharacterized protein</fullName>
    </submittedName>
</protein>
<reference evidence="4" key="1">
    <citation type="submission" date="2016-10" db="EMBL/GenBank/DDBJ databases">
        <authorList>
            <person name="Varghese N."/>
            <person name="Submissions S."/>
        </authorList>
    </citation>
    <scope>NUCLEOTIDE SEQUENCE [LARGE SCALE GENOMIC DNA]</scope>
    <source>
        <strain evidence="4">CGMCC 1.10783</strain>
    </source>
</reference>
<evidence type="ECO:0000313" key="3">
    <source>
        <dbReference type="EMBL" id="SDJ05577.1"/>
    </source>
</evidence>
<keyword evidence="4" id="KW-1185">Reference proteome</keyword>
<sequence>MPERTGKAIGRRTAGCSLALLLLCAVPAAAAVPEPGPSPENGNPGVLVPGSTSSRVLGAVPWEIGPGGFVLHLKATGPWAEAPQGAAGLLTVEVKACPGQWTAGTCAEGARTVIPHTFLASPDGTLSSPAGPGPAIPAGAELLAEVTLSPAADDAVQGLSFRMTAGDGVRDGAGCQAAAMQVRDGGRLPGAGSPDTVLRLAGLALLGAAAAVTGLAATGWARRLNLQGPSDGPAGAPSGGPAAGRAGA</sequence>
<feature type="signal peptide" evidence="2">
    <location>
        <begin position="1"/>
        <end position="30"/>
    </location>
</feature>
<evidence type="ECO:0000313" key="4">
    <source>
        <dbReference type="Proteomes" id="UP000182130"/>
    </source>
</evidence>
<dbReference type="RefSeq" id="WP_074588715.1">
    <property type="nucleotide sequence ID" value="NZ_FNEI01000006.1"/>
</dbReference>
<accession>A0A1G8QLJ9</accession>
<dbReference type="OrthoDB" id="4952460at2"/>
<dbReference type="AlphaFoldDB" id="A0A1G8QLJ9"/>
<dbReference type="EMBL" id="FNEI01000006">
    <property type="protein sequence ID" value="SDJ05577.1"/>
    <property type="molecule type" value="Genomic_DNA"/>
</dbReference>
<feature type="compositionally biased region" description="Gly residues" evidence="1">
    <location>
        <begin position="237"/>
        <end position="248"/>
    </location>
</feature>
<evidence type="ECO:0000256" key="1">
    <source>
        <dbReference type="SAM" id="MobiDB-lite"/>
    </source>
</evidence>
<feature type="region of interest" description="Disordered" evidence="1">
    <location>
        <begin position="228"/>
        <end position="248"/>
    </location>
</feature>
<gene>
    <name evidence="3" type="ORF">SAMN05216555_106221</name>
</gene>
<keyword evidence="2" id="KW-0732">Signal</keyword>